<dbReference type="GO" id="GO:0003677">
    <property type="term" value="F:DNA binding"/>
    <property type="evidence" value="ECO:0007669"/>
    <property type="project" value="InterPro"/>
</dbReference>
<dbReference type="Gene3D" id="1.10.260.40">
    <property type="entry name" value="lambda repressor-like DNA-binding domains"/>
    <property type="match status" value="1"/>
</dbReference>
<evidence type="ECO:0000313" key="3">
    <source>
        <dbReference type="EMBL" id="SER40975.1"/>
    </source>
</evidence>
<dbReference type="EMBL" id="FOGO01000001">
    <property type="protein sequence ID" value="SER40975.1"/>
    <property type="molecule type" value="Genomic_DNA"/>
</dbReference>
<dbReference type="Gene3D" id="3.30.450.180">
    <property type="match status" value="1"/>
</dbReference>
<proteinExistence type="predicted"/>
<reference evidence="4" key="1">
    <citation type="submission" date="2016-10" db="EMBL/GenBank/DDBJ databases">
        <authorList>
            <person name="Varghese N."/>
            <person name="Submissions S."/>
        </authorList>
    </citation>
    <scope>NUCLEOTIDE SEQUENCE [LARGE SCALE GENOMIC DNA]</scope>
    <source>
        <strain evidence="4">CGMCC 4.6825</strain>
    </source>
</reference>
<dbReference type="CDD" id="cd00093">
    <property type="entry name" value="HTH_XRE"/>
    <property type="match status" value="1"/>
</dbReference>
<dbReference type="PANTHER" id="PTHR35010">
    <property type="entry name" value="BLL4672 PROTEIN-RELATED"/>
    <property type="match status" value="1"/>
</dbReference>
<dbReference type="STRING" id="943816.AN217_08305"/>
<organism evidence="3 4">
    <name type="scientific">Streptomyces qinglanensis</name>
    <dbReference type="NCBI Taxonomy" id="943816"/>
    <lineage>
        <taxon>Bacteria</taxon>
        <taxon>Bacillati</taxon>
        <taxon>Actinomycetota</taxon>
        <taxon>Actinomycetes</taxon>
        <taxon>Kitasatosporales</taxon>
        <taxon>Streptomycetaceae</taxon>
        <taxon>Streptomyces</taxon>
    </lineage>
</organism>
<dbReference type="Pfam" id="PF17765">
    <property type="entry name" value="MLTR_LBD"/>
    <property type="match status" value="1"/>
</dbReference>
<gene>
    <name evidence="3" type="ORF">SAMN05421870_101774</name>
</gene>
<evidence type="ECO:0000259" key="2">
    <source>
        <dbReference type="SMART" id="SM00530"/>
    </source>
</evidence>
<dbReference type="InterPro" id="IPR001387">
    <property type="entry name" value="Cro/C1-type_HTH"/>
</dbReference>
<feature type="domain" description="HTH cro/C1-type" evidence="2">
    <location>
        <begin position="60"/>
        <end position="132"/>
    </location>
</feature>
<dbReference type="SMART" id="SM00530">
    <property type="entry name" value="HTH_XRE"/>
    <property type="match status" value="1"/>
</dbReference>
<keyword evidence="4" id="KW-1185">Reference proteome</keyword>
<name>A0A1H9NZ95_9ACTN</name>
<dbReference type="InterPro" id="IPR041413">
    <property type="entry name" value="MLTR_LBD"/>
</dbReference>
<accession>A0A1H9NZ95</accession>
<feature type="region of interest" description="Disordered" evidence="1">
    <location>
        <begin position="1"/>
        <end position="84"/>
    </location>
</feature>
<dbReference type="Pfam" id="PF13560">
    <property type="entry name" value="HTH_31"/>
    <property type="match status" value="1"/>
</dbReference>
<evidence type="ECO:0000313" key="4">
    <source>
        <dbReference type="Proteomes" id="UP000182841"/>
    </source>
</evidence>
<evidence type="ECO:0000256" key="1">
    <source>
        <dbReference type="SAM" id="MobiDB-lite"/>
    </source>
</evidence>
<dbReference type="AlphaFoldDB" id="A0A1H9NZ95"/>
<feature type="compositionally biased region" description="Pro residues" evidence="1">
    <location>
        <begin position="24"/>
        <end position="48"/>
    </location>
</feature>
<dbReference type="InterPro" id="IPR010982">
    <property type="entry name" value="Lambda_DNA-bd_dom_sf"/>
</dbReference>
<protein>
    <submittedName>
        <fullName evidence="3">Helix-turn-helix domain-containing protein</fullName>
    </submittedName>
</protein>
<sequence length="325" mass="35966">MRHPGAMSVSTPGATRFGSAGPAPGSPAPEPAAPAPEPAAPAPEPPAPADSVRRKELAAFLRSRRERIPPERVGLPRGPRRRTPGLRREEVAHLSTVGVTWYTWLEQGRAIQVSAQVLDALARALMLDSSERAHLFALGGTADPTPAAETPVLPEGIRKVLDRLEPFPACVQNARYDIVAYNRVYGRLLGDLDAHPPEDRNCMWLAFTDPDWAAAMPDREEAIRLMVARFRSRMAEHLAEPAWKALLARMRTSAEFRALWERHEVVRAMDHTKRFRNPRVGMVSFTYHGLWLGPAEGARLGTYVPRDEETQARVERLLGLVAGGR</sequence>
<dbReference type="PANTHER" id="PTHR35010:SF2">
    <property type="entry name" value="BLL4672 PROTEIN"/>
    <property type="match status" value="1"/>
</dbReference>
<dbReference type="Proteomes" id="UP000182841">
    <property type="component" value="Unassembled WGS sequence"/>
</dbReference>